<evidence type="ECO:0000313" key="1">
    <source>
        <dbReference type="EMBL" id="PZQ12330.1"/>
    </source>
</evidence>
<accession>A0A2W5MG06</accession>
<dbReference type="EMBL" id="QFPN01000009">
    <property type="protein sequence ID" value="PZQ12330.1"/>
    <property type="molecule type" value="Genomic_DNA"/>
</dbReference>
<protein>
    <submittedName>
        <fullName evidence="1">Uncharacterized protein</fullName>
    </submittedName>
</protein>
<comment type="caution">
    <text evidence="1">The sequence shown here is derived from an EMBL/GenBank/DDBJ whole genome shotgun (WGS) entry which is preliminary data.</text>
</comment>
<dbReference type="Proteomes" id="UP000249577">
    <property type="component" value="Unassembled WGS sequence"/>
</dbReference>
<organism evidence="1 2">
    <name type="scientific">Ancylobacter novellus</name>
    <name type="common">Thiobacillus novellus</name>
    <dbReference type="NCBI Taxonomy" id="921"/>
    <lineage>
        <taxon>Bacteria</taxon>
        <taxon>Pseudomonadati</taxon>
        <taxon>Pseudomonadota</taxon>
        <taxon>Alphaproteobacteria</taxon>
        <taxon>Hyphomicrobiales</taxon>
        <taxon>Xanthobacteraceae</taxon>
        <taxon>Ancylobacter</taxon>
    </lineage>
</organism>
<gene>
    <name evidence="1" type="ORF">DI565_15980</name>
</gene>
<name>A0A2W5MG06_ANCNO</name>
<proteinExistence type="predicted"/>
<reference evidence="1 2" key="1">
    <citation type="submission" date="2017-08" db="EMBL/GenBank/DDBJ databases">
        <title>Infants hospitalized years apart are colonized by the same room-sourced microbial strains.</title>
        <authorList>
            <person name="Brooks B."/>
            <person name="Olm M.R."/>
            <person name="Firek B.A."/>
            <person name="Baker R."/>
            <person name="Thomas B.C."/>
            <person name="Morowitz M.J."/>
            <person name="Banfield J.F."/>
        </authorList>
    </citation>
    <scope>NUCLEOTIDE SEQUENCE [LARGE SCALE GENOMIC DNA]</scope>
    <source>
        <strain evidence="1">S2_005_003_R2_43</strain>
    </source>
</reference>
<sequence length="92" mass="10468">MQLSDSDYYTLDHFILAVLTRVRDGHCSAGEGRSSIMHALSAWDQGNAQEFAPWMELQMEEWGRDGGYFCMTRTMREPAFGEVAVTKRCPSE</sequence>
<evidence type="ECO:0000313" key="2">
    <source>
        <dbReference type="Proteomes" id="UP000249577"/>
    </source>
</evidence>
<dbReference type="AlphaFoldDB" id="A0A2W5MG06"/>